<organism evidence="3 4">
    <name type="scientific">Paraburkholderia phenazinium</name>
    <dbReference type="NCBI Taxonomy" id="60549"/>
    <lineage>
        <taxon>Bacteria</taxon>
        <taxon>Pseudomonadati</taxon>
        <taxon>Pseudomonadota</taxon>
        <taxon>Betaproteobacteria</taxon>
        <taxon>Burkholderiales</taxon>
        <taxon>Burkholderiaceae</taxon>
        <taxon>Paraburkholderia</taxon>
    </lineage>
</organism>
<dbReference type="InterPro" id="IPR036380">
    <property type="entry name" value="Isochorismatase-like_sf"/>
</dbReference>
<name>A0A1G8L131_9BURK</name>
<gene>
    <name evidence="3" type="ORF">SAMN05216466_12477</name>
</gene>
<dbReference type="SUPFAM" id="SSF52499">
    <property type="entry name" value="Isochorismatase-like hydrolases"/>
    <property type="match status" value="1"/>
</dbReference>
<proteinExistence type="predicted"/>
<dbReference type="InterPro" id="IPR000868">
    <property type="entry name" value="Isochorismatase-like_dom"/>
</dbReference>
<evidence type="ECO:0000256" key="1">
    <source>
        <dbReference type="ARBA" id="ARBA00022801"/>
    </source>
</evidence>
<dbReference type="RefSeq" id="WP_090693735.1">
    <property type="nucleotide sequence ID" value="NZ_CADERL010000019.1"/>
</dbReference>
<dbReference type="PANTHER" id="PTHR43540:SF14">
    <property type="entry name" value="ISOCHORISMATASE"/>
    <property type="match status" value="1"/>
</dbReference>
<keyword evidence="1" id="KW-0378">Hydrolase</keyword>
<dbReference type="OrthoDB" id="1157330at2"/>
<protein>
    <submittedName>
        <fullName evidence="3">Nicotinamidase-related amidase</fullName>
    </submittedName>
</protein>
<dbReference type="Gene3D" id="3.40.50.850">
    <property type="entry name" value="Isochorismatase-like"/>
    <property type="match status" value="1"/>
</dbReference>
<dbReference type="GO" id="GO:0016787">
    <property type="term" value="F:hydrolase activity"/>
    <property type="evidence" value="ECO:0007669"/>
    <property type="project" value="UniProtKB-KW"/>
</dbReference>
<sequence>MAGVAVVVIDVQQAFFSGPNASYRGAEVIDGINRLTAAARAAGAPVFIVQHDEAGDPEVEYGSEGWQLPASLVRTGEDILVRKSVGDSFHDTPLKAQLDRLDIERLLICGYATEFCVDTGARRAALLGYRTTVVSDLHTTQQTSHLSPEQIVAHHNRVWAHSSMSGNRVSVRSLADVLATEFA</sequence>
<evidence type="ECO:0000313" key="3">
    <source>
        <dbReference type="EMBL" id="SDI49321.1"/>
    </source>
</evidence>
<reference evidence="3 4" key="1">
    <citation type="submission" date="2016-10" db="EMBL/GenBank/DDBJ databases">
        <authorList>
            <person name="de Groot N.N."/>
        </authorList>
    </citation>
    <scope>NUCLEOTIDE SEQUENCE [LARGE SCALE GENOMIC DNA]</scope>
    <source>
        <strain evidence="3 4">LMG 2247</strain>
    </source>
</reference>
<dbReference type="EMBL" id="FNCJ01000024">
    <property type="protein sequence ID" value="SDI49321.1"/>
    <property type="molecule type" value="Genomic_DNA"/>
</dbReference>
<dbReference type="InterPro" id="IPR050272">
    <property type="entry name" value="Isochorismatase-like_hydrls"/>
</dbReference>
<evidence type="ECO:0000313" key="4">
    <source>
        <dbReference type="Proteomes" id="UP000199706"/>
    </source>
</evidence>
<accession>A0A1G8L131</accession>
<feature type="domain" description="Isochorismatase-like" evidence="2">
    <location>
        <begin position="5"/>
        <end position="140"/>
    </location>
</feature>
<dbReference type="AlphaFoldDB" id="A0A1G8L131"/>
<dbReference type="PANTHER" id="PTHR43540">
    <property type="entry name" value="PEROXYUREIDOACRYLATE/UREIDOACRYLATE AMIDOHYDROLASE-RELATED"/>
    <property type="match status" value="1"/>
</dbReference>
<dbReference type="Pfam" id="PF00857">
    <property type="entry name" value="Isochorismatase"/>
    <property type="match status" value="1"/>
</dbReference>
<evidence type="ECO:0000259" key="2">
    <source>
        <dbReference type="Pfam" id="PF00857"/>
    </source>
</evidence>
<dbReference type="Proteomes" id="UP000199706">
    <property type="component" value="Unassembled WGS sequence"/>
</dbReference>